<name>A0A2W4R9B3_9GAMM</name>
<protein>
    <submittedName>
        <fullName evidence="1">Uncharacterized protein</fullName>
    </submittedName>
</protein>
<evidence type="ECO:0000313" key="2">
    <source>
        <dbReference type="Proteomes" id="UP000249396"/>
    </source>
</evidence>
<sequence>MNIERRYIVDENNRKIAVQLDIETFEKIETILENQALYQLMQAHDGDEELNLDDAVKHYQTLGQSRCN</sequence>
<dbReference type="InterPro" id="IPR049537">
    <property type="entry name" value="RelB-like"/>
</dbReference>
<dbReference type="EMBL" id="QJPH01000279">
    <property type="protein sequence ID" value="PZN80661.1"/>
    <property type="molecule type" value="Genomic_DNA"/>
</dbReference>
<comment type="caution">
    <text evidence="1">The sequence shown here is derived from an EMBL/GenBank/DDBJ whole genome shotgun (WGS) entry which is preliminary data.</text>
</comment>
<dbReference type="AlphaFoldDB" id="A0A2W4R9B3"/>
<gene>
    <name evidence="1" type="ORF">DM484_09675</name>
</gene>
<reference evidence="1 2" key="1">
    <citation type="journal article" date="2018" name="Aquat. Microb. Ecol.">
        <title>Gammaproteobacterial methanotrophs dominate.</title>
        <authorList>
            <person name="Rissanen A.J."/>
            <person name="Saarenheimo J."/>
            <person name="Tiirola M."/>
            <person name="Peura S."/>
            <person name="Aalto S.L."/>
            <person name="Karvinen A."/>
            <person name="Nykanen H."/>
        </authorList>
    </citation>
    <scope>NUCLEOTIDE SEQUENCE [LARGE SCALE GENOMIC DNA]</scope>
    <source>
        <strain evidence="1">AMbin10</strain>
    </source>
</reference>
<accession>A0A2W4R9B3</accession>
<proteinExistence type="predicted"/>
<evidence type="ECO:0000313" key="1">
    <source>
        <dbReference type="EMBL" id="PZN80661.1"/>
    </source>
</evidence>
<dbReference type="Pfam" id="PF18506">
    <property type="entry name" value="RelB-like"/>
    <property type="match status" value="1"/>
</dbReference>
<dbReference type="Proteomes" id="UP000249396">
    <property type="component" value="Unassembled WGS sequence"/>
</dbReference>
<organism evidence="1 2">
    <name type="scientific">Candidatus Methylumidiphilus alinenensis</name>
    <dbReference type="NCBI Taxonomy" id="2202197"/>
    <lineage>
        <taxon>Bacteria</taxon>
        <taxon>Pseudomonadati</taxon>
        <taxon>Pseudomonadota</taxon>
        <taxon>Gammaproteobacteria</taxon>
        <taxon>Methylococcales</taxon>
        <taxon>Candidatus Methylumidiphilus</taxon>
    </lineage>
</organism>